<evidence type="ECO:0008006" key="3">
    <source>
        <dbReference type="Google" id="ProtNLM"/>
    </source>
</evidence>
<protein>
    <recommendedName>
        <fullName evidence="3">HNH nuclease domain-containing protein</fullName>
    </recommendedName>
</protein>
<reference evidence="1 2" key="1">
    <citation type="submission" date="2014-04" db="EMBL/GenBank/DDBJ databases">
        <authorList>
            <consortium name="DOE Joint Genome Institute"/>
            <person name="Kuo A."/>
            <person name="Kohler A."/>
            <person name="Jargeat P."/>
            <person name="Nagy L.G."/>
            <person name="Floudas D."/>
            <person name="Copeland A."/>
            <person name="Barry K.W."/>
            <person name="Cichocki N."/>
            <person name="Veneault-Fourrey C."/>
            <person name="LaButti K."/>
            <person name="Lindquist E.A."/>
            <person name="Lipzen A."/>
            <person name="Lundell T."/>
            <person name="Morin E."/>
            <person name="Murat C."/>
            <person name="Sun H."/>
            <person name="Tunlid A."/>
            <person name="Henrissat B."/>
            <person name="Grigoriev I.V."/>
            <person name="Hibbett D.S."/>
            <person name="Martin F."/>
            <person name="Nordberg H.P."/>
            <person name="Cantor M.N."/>
            <person name="Hua S.X."/>
        </authorList>
    </citation>
    <scope>NUCLEOTIDE SEQUENCE [LARGE SCALE GENOMIC DNA]</scope>
    <source>
        <strain evidence="1 2">Ve08.2h10</strain>
    </source>
</reference>
<dbReference type="Proteomes" id="UP000054538">
    <property type="component" value="Unassembled WGS sequence"/>
</dbReference>
<evidence type="ECO:0000313" key="2">
    <source>
        <dbReference type="Proteomes" id="UP000054538"/>
    </source>
</evidence>
<dbReference type="EMBL" id="KN825423">
    <property type="protein sequence ID" value="KIK91133.1"/>
    <property type="molecule type" value="Genomic_DNA"/>
</dbReference>
<dbReference type="InParanoid" id="A0A0D0DJ83"/>
<dbReference type="HOGENOM" id="CLU_049186_1_0_1"/>
<name>A0A0D0DJ83_9AGAM</name>
<dbReference type="AlphaFoldDB" id="A0A0D0DJ83"/>
<dbReference type="STRING" id="930991.A0A0D0DJ83"/>
<reference evidence="2" key="2">
    <citation type="submission" date="2015-01" db="EMBL/GenBank/DDBJ databases">
        <title>Evolutionary Origins and Diversification of the Mycorrhizal Mutualists.</title>
        <authorList>
            <consortium name="DOE Joint Genome Institute"/>
            <consortium name="Mycorrhizal Genomics Consortium"/>
            <person name="Kohler A."/>
            <person name="Kuo A."/>
            <person name="Nagy L.G."/>
            <person name="Floudas D."/>
            <person name="Copeland A."/>
            <person name="Barry K.W."/>
            <person name="Cichocki N."/>
            <person name="Veneault-Fourrey C."/>
            <person name="LaButti K."/>
            <person name="Lindquist E.A."/>
            <person name="Lipzen A."/>
            <person name="Lundell T."/>
            <person name="Morin E."/>
            <person name="Murat C."/>
            <person name="Riley R."/>
            <person name="Ohm R."/>
            <person name="Sun H."/>
            <person name="Tunlid A."/>
            <person name="Henrissat B."/>
            <person name="Grigoriev I.V."/>
            <person name="Hibbett D.S."/>
            <person name="Martin F."/>
        </authorList>
    </citation>
    <scope>NUCLEOTIDE SEQUENCE [LARGE SCALE GENOMIC DNA]</scope>
    <source>
        <strain evidence="2">Ve08.2h10</strain>
    </source>
</reference>
<dbReference type="OrthoDB" id="2104739at2759"/>
<accession>A0A0D0DJ83</accession>
<organism evidence="1 2">
    <name type="scientific">Paxillus rubicundulus Ve08.2h10</name>
    <dbReference type="NCBI Taxonomy" id="930991"/>
    <lineage>
        <taxon>Eukaryota</taxon>
        <taxon>Fungi</taxon>
        <taxon>Dikarya</taxon>
        <taxon>Basidiomycota</taxon>
        <taxon>Agaricomycotina</taxon>
        <taxon>Agaricomycetes</taxon>
        <taxon>Agaricomycetidae</taxon>
        <taxon>Boletales</taxon>
        <taxon>Paxilineae</taxon>
        <taxon>Paxillaceae</taxon>
        <taxon>Paxillus</taxon>
    </lineage>
</organism>
<evidence type="ECO:0000313" key="1">
    <source>
        <dbReference type="EMBL" id="KIK91133.1"/>
    </source>
</evidence>
<proteinExistence type="predicted"/>
<sequence>EDPQRLIYARILGYLILAGPTDLAGVVAAKEVVSCEGDEEKLAACGKLYFDHYIRAFKKYKGRTPVPSSHPSRPSFNSLKEAYQSHQGAKDNALIRDNFSCILTGAVGRHLAMENAEVRQMVEGRAVLFLETQCTHIFAESTNRNIYGRNEGSDKHQYAAGVWTIMQRFGYECLPSELNGVNIHRLENILTLEVNPHGALDQLMLWFERTTTPNTYNVCWKDNRMALPSAKTTVTFTSWDVERLPLPSPVYLQIHAACARVTNLSGAGDLIILTNF</sequence>
<feature type="non-terminal residue" evidence="1">
    <location>
        <position position="1"/>
    </location>
</feature>
<gene>
    <name evidence="1" type="ORF">PAXRUDRAFT_798891</name>
</gene>
<keyword evidence="2" id="KW-1185">Reference proteome</keyword>